<keyword evidence="9" id="KW-1185">Reference proteome</keyword>
<dbReference type="CDD" id="cd17328">
    <property type="entry name" value="MFS_spinster_like"/>
    <property type="match status" value="1"/>
</dbReference>
<feature type="transmembrane region" description="Helical" evidence="6">
    <location>
        <begin position="64"/>
        <end position="85"/>
    </location>
</feature>
<sequence length="454" mass="48289">MTANSNTPDPSTRQPDWPAPAVAWYAVGVLFLAYTVSIADRFILSLLIEPIKQDLNLSDTKVSLLHGFAFAIFFSVMGIPIARLADRFSRRMIIAAGVTVWSLMTAACGIANGYWQLFAARVGVGVGEAALSPPAYSMVADLFPPQKLGRALSFYTTGAYIGAGMVFIIGGMVLQAAMSTPEITLPVVGTIRSWQAAFFIVGVPGLAVALLMFTVPEPVRRFQANAAFSGDVQDPIPLRQVNEYMRQRWRVYGAHIFGFSFLAVIFNAIVAWTPAYLTRSFDLSIGQTGPAVGVLVLVFATAGIIVGGWLADRLVIRGYTDGAMRVGVIAGLGCIPFALLSLTVTSVTGILAMYGPLLFFSSFGFGAAAAALQQATPNRLRALVSAIYLFILNLIALGLGPTITASITDFVFRDDLAVGRSIACVAIVSGILSAFILGRGLKHFRAQVAAQAAN</sequence>
<evidence type="ECO:0000259" key="7">
    <source>
        <dbReference type="PROSITE" id="PS50850"/>
    </source>
</evidence>
<name>A0AAW9RM24_9GAMM</name>
<feature type="transmembrane region" description="Helical" evidence="6">
    <location>
        <begin position="383"/>
        <end position="405"/>
    </location>
</feature>
<keyword evidence="4 6" id="KW-1133">Transmembrane helix</keyword>
<protein>
    <submittedName>
        <fullName evidence="8">MFS transporter</fullName>
    </submittedName>
</protein>
<feature type="transmembrane region" description="Helical" evidence="6">
    <location>
        <begin position="323"/>
        <end position="344"/>
    </location>
</feature>
<feature type="transmembrane region" description="Helical" evidence="6">
    <location>
        <begin position="292"/>
        <end position="311"/>
    </location>
</feature>
<organism evidence="8 9">
    <name type="scientific">Elongatibacter sediminis</name>
    <dbReference type="NCBI Taxonomy" id="3119006"/>
    <lineage>
        <taxon>Bacteria</taxon>
        <taxon>Pseudomonadati</taxon>
        <taxon>Pseudomonadota</taxon>
        <taxon>Gammaproteobacteria</taxon>
        <taxon>Chromatiales</taxon>
        <taxon>Wenzhouxiangellaceae</taxon>
        <taxon>Elongatibacter</taxon>
    </lineage>
</organism>
<dbReference type="GO" id="GO:0022857">
    <property type="term" value="F:transmembrane transporter activity"/>
    <property type="evidence" value="ECO:0007669"/>
    <property type="project" value="InterPro"/>
</dbReference>
<feature type="transmembrane region" description="Helical" evidence="6">
    <location>
        <begin position="92"/>
        <end position="112"/>
    </location>
</feature>
<comment type="subcellular location">
    <subcellularLocation>
        <location evidence="1">Membrane</location>
        <topology evidence="1">Multi-pass membrane protein</topology>
    </subcellularLocation>
</comment>
<dbReference type="InterPro" id="IPR036259">
    <property type="entry name" value="MFS_trans_sf"/>
</dbReference>
<comment type="caution">
    <text evidence="8">The sequence shown here is derived from an EMBL/GenBank/DDBJ whole genome shotgun (WGS) entry which is preliminary data.</text>
</comment>
<evidence type="ECO:0000256" key="5">
    <source>
        <dbReference type="ARBA" id="ARBA00023136"/>
    </source>
</evidence>
<feature type="transmembrane region" description="Helical" evidence="6">
    <location>
        <begin position="350"/>
        <end position="371"/>
    </location>
</feature>
<evidence type="ECO:0000313" key="9">
    <source>
        <dbReference type="Proteomes" id="UP001359886"/>
    </source>
</evidence>
<evidence type="ECO:0000256" key="4">
    <source>
        <dbReference type="ARBA" id="ARBA00022989"/>
    </source>
</evidence>
<accession>A0AAW9RM24</accession>
<dbReference type="AlphaFoldDB" id="A0AAW9RM24"/>
<dbReference type="PANTHER" id="PTHR23505:SF79">
    <property type="entry name" value="PROTEIN SPINSTER"/>
    <property type="match status" value="1"/>
</dbReference>
<dbReference type="InterPro" id="IPR044770">
    <property type="entry name" value="MFS_spinster-like"/>
</dbReference>
<evidence type="ECO:0000256" key="1">
    <source>
        <dbReference type="ARBA" id="ARBA00004141"/>
    </source>
</evidence>
<feature type="transmembrane region" description="Helical" evidence="6">
    <location>
        <begin position="21"/>
        <end position="44"/>
    </location>
</feature>
<dbReference type="Gene3D" id="1.20.1250.20">
    <property type="entry name" value="MFS general substrate transporter like domains"/>
    <property type="match status" value="2"/>
</dbReference>
<dbReference type="InterPro" id="IPR011701">
    <property type="entry name" value="MFS"/>
</dbReference>
<dbReference type="GO" id="GO:0016020">
    <property type="term" value="C:membrane"/>
    <property type="evidence" value="ECO:0007669"/>
    <property type="project" value="UniProtKB-SubCell"/>
</dbReference>
<dbReference type="Pfam" id="PF07690">
    <property type="entry name" value="MFS_1"/>
    <property type="match status" value="1"/>
</dbReference>
<keyword evidence="3 6" id="KW-0812">Transmembrane</keyword>
<dbReference type="PANTHER" id="PTHR23505">
    <property type="entry name" value="SPINSTER"/>
    <property type="match status" value="1"/>
</dbReference>
<feature type="transmembrane region" description="Helical" evidence="6">
    <location>
        <begin position="194"/>
        <end position="215"/>
    </location>
</feature>
<feature type="transmembrane region" description="Helical" evidence="6">
    <location>
        <begin position="152"/>
        <end position="174"/>
    </location>
</feature>
<dbReference type="SUPFAM" id="SSF103473">
    <property type="entry name" value="MFS general substrate transporter"/>
    <property type="match status" value="1"/>
</dbReference>
<evidence type="ECO:0000256" key="3">
    <source>
        <dbReference type="ARBA" id="ARBA00022692"/>
    </source>
</evidence>
<dbReference type="Proteomes" id="UP001359886">
    <property type="component" value="Unassembled WGS sequence"/>
</dbReference>
<evidence type="ECO:0000313" key="8">
    <source>
        <dbReference type="EMBL" id="MEJ8568581.1"/>
    </source>
</evidence>
<proteinExistence type="predicted"/>
<dbReference type="RefSeq" id="WP_354695901.1">
    <property type="nucleotide sequence ID" value="NZ_JAZHOG010000008.1"/>
</dbReference>
<evidence type="ECO:0000256" key="2">
    <source>
        <dbReference type="ARBA" id="ARBA00022448"/>
    </source>
</evidence>
<gene>
    <name evidence="8" type="ORF">V3330_13190</name>
</gene>
<keyword evidence="5 6" id="KW-0472">Membrane</keyword>
<feature type="domain" description="Major facilitator superfamily (MFS) profile" evidence="7">
    <location>
        <begin position="26"/>
        <end position="441"/>
    </location>
</feature>
<feature type="transmembrane region" description="Helical" evidence="6">
    <location>
        <begin position="249"/>
        <end position="272"/>
    </location>
</feature>
<dbReference type="EMBL" id="JAZHOG010000008">
    <property type="protein sequence ID" value="MEJ8568581.1"/>
    <property type="molecule type" value="Genomic_DNA"/>
</dbReference>
<evidence type="ECO:0000256" key="6">
    <source>
        <dbReference type="SAM" id="Phobius"/>
    </source>
</evidence>
<dbReference type="PROSITE" id="PS50850">
    <property type="entry name" value="MFS"/>
    <property type="match status" value="1"/>
</dbReference>
<keyword evidence="2" id="KW-0813">Transport</keyword>
<feature type="transmembrane region" description="Helical" evidence="6">
    <location>
        <begin position="417"/>
        <end position="437"/>
    </location>
</feature>
<feature type="transmembrane region" description="Helical" evidence="6">
    <location>
        <begin position="118"/>
        <end position="140"/>
    </location>
</feature>
<dbReference type="InterPro" id="IPR020846">
    <property type="entry name" value="MFS_dom"/>
</dbReference>
<reference evidence="8 9" key="1">
    <citation type="submission" date="2024-02" db="EMBL/GenBank/DDBJ databases">
        <title>A novel Wenzhouxiangellaceae bacterium, isolated from coastal sediments.</title>
        <authorList>
            <person name="Du Z.-J."/>
            <person name="Ye Y.-Q."/>
            <person name="Zhang X.-Y."/>
        </authorList>
    </citation>
    <scope>NUCLEOTIDE SEQUENCE [LARGE SCALE GENOMIC DNA]</scope>
    <source>
        <strain evidence="8 9">CH-27</strain>
    </source>
</reference>